<dbReference type="OrthoDB" id="3431481at2"/>
<dbReference type="PANTHER" id="PTHR40053:SF1">
    <property type="entry name" value="SPORULATION-CONTROL PROTEIN SPO0M"/>
    <property type="match status" value="1"/>
</dbReference>
<comment type="caution">
    <text evidence="1">The sequence shown here is derived from an EMBL/GenBank/DDBJ whole genome shotgun (WGS) entry which is preliminary data.</text>
</comment>
<dbReference type="PANTHER" id="PTHR40053">
    <property type="entry name" value="SPORULATION-CONTROL PROTEIN SPO0M"/>
    <property type="match status" value="1"/>
</dbReference>
<dbReference type="RefSeq" id="WP_142044732.1">
    <property type="nucleotide sequence ID" value="NZ_JBHTGS010000002.1"/>
</dbReference>
<sequence length="301" mass="32167">MFEKLKRRFGVGGPSVDTVLGEEIATPGGSLIGQVNLDGGDHDVDIEHIELSLLARTEIEGQESESSAGVEFARFRVNSGMHLPAGATIGVRFQVPLSWETPMTHIYGRPLPGMVIGLRTELAVAKEWDKGDFDPVAVHALPSQVVVLEAMARMGFLLSHADVEAGAISGVHQELPFYQELEFTPPEQYAGVVGQVEATFITDAEGFHLVMEASHHGGGDRYGRFQVAHAQAAEFDWEGHIRGWLDQVAASGHHGHAHMGESEGGSVWGAVGGVAAGVGVGLLAGELTEELFGSEEEEEEE</sequence>
<evidence type="ECO:0000313" key="1">
    <source>
        <dbReference type="EMBL" id="TQL79432.1"/>
    </source>
</evidence>
<dbReference type="EMBL" id="VFOW01000001">
    <property type="protein sequence ID" value="TQL79432.1"/>
    <property type="molecule type" value="Genomic_DNA"/>
</dbReference>
<dbReference type="Proteomes" id="UP000317043">
    <property type="component" value="Unassembled WGS sequence"/>
</dbReference>
<proteinExistence type="predicted"/>
<dbReference type="InterPro" id="IPR009776">
    <property type="entry name" value="Spore_0_M"/>
</dbReference>
<name>A0A543B3Q5_9ACTN</name>
<keyword evidence="2" id="KW-1185">Reference proteome</keyword>
<protein>
    <submittedName>
        <fullName evidence="1">Sporulation-control protein</fullName>
    </submittedName>
</protein>
<reference evidence="1 2" key="1">
    <citation type="submission" date="2019-06" db="EMBL/GenBank/DDBJ databases">
        <title>Sequencing the genomes of 1000 actinobacteria strains.</title>
        <authorList>
            <person name="Klenk H.-P."/>
        </authorList>
    </citation>
    <scope>NUCLEOTIDE SEQUENCE [LARGE SCALE GENOMIC DNA]</scope>
    <source>
        <strain evidence="1 2">DSM 45928</strain>
    </source>
</reference>
<accession>A0A543B3Q5</accession>
<organism evidence="1 2">
    <name type="scientific">Stackebrandtia endophytica</name>
    <dbReference type="NCBI Taxonomy" id="1496996"/>
    <lineage>
        <taxon>Bacteria</taxon>
        <taxon>Bacillati</taxon>
        <taxon>Actinomycetota</taxon>
        <taxon>Actinomycetes</taxon>
        <taxon>Glycomycetales</taxon>
        <taxon>Glycomycetaceae</taxon>
        <taxon>Stackebrandtia</taxon>
    </lineage>
</organism>
<dbReference type="Pfam" id="PF07070">
    <property type="entry name" value="Spo0M"/>
    <property type="match status" value="1"/>
</dbReference>
<dbReference type="InParanoid" id="A0A543B3Q5"/>
<gene>
    <name evidence="1" type="ORF">FB566_5038</name>
</gene>
<evidence type="ECO:0000313" key="2">
    <source>
        <dbReference type="Proteomes" id="UP000317043"/>
    </source>
</evidence>
<dbReference type="AlphaFoldDB" id="A0A543B3Q5"/>